<feature type="domain" description="4Fe-4S ferredoxin-type" evidence="10">
    <location>
        <begin position="186"/>
        <end position="216"/>
    </location>
</feature>
<keyword evidence="5 9" id="KW-0671">Queuosine biosynthesis</keyword>
<feature type="binding site" evidence="9">
    <location>
        <position position="177"/>
    </location>
    <ligand>
        <name>cob(II)alamin</name>
        <dbReference type="ChEBI" id="CHEBI:16304"/>
    </ligand>
</feature>
<keyword evidence="9" id="KW-0846">Cobalamin</keyword>
<evidence type="ECO:0000256" key="8">
    <source>
        <dbReference type="ARBA" id="ARBA00023014"/>
    </source>
</evidence>
<feature type="binding site" evidence="9">
    <location>
        <position position="224"/>
    </location>
    <ligand>
        <name>cob(II)alamin</name>
        <dbReference type="ChEBI" id="CHEBI:16304"/>
    </ligand>
</feature>
<keyword evidence="2 9" id="KW-0963">Cytoplasm</keyword>
<feature type="binding site" evidence="9">
    <location>
        <position position="196"/>
    </location>
    <ligand>
        <name>[4Fe-4S] cluster</name>
        <dbReference type="ChEBI" id="CHEBI:49883"/>
        <label>1</label>
    </ligand>
</feature>
<feature type="binding site" evidence="9">
    <location>
        <position position="142"/>
    </location>
    <ligand>
        <name>cob(II)alamin</name>
        <dbReference type="ChEBI" id="CHEBI:16304"/>
    </ligand>
</feature>
<feature type="binding site" evidence="9">
    <location>
        <position position="67"/>
    </location>
    <ligand>
        <name>cob(II)alamin</name>
        <dbReference type="ChEBI" id="CHEBI:16304"/>
    </ligand>
</feature>
<evidence type="ECO:0000256" key="5">
    <source>
        <dbReference type="ARBA" id="ARBA00022785"/>
    </source>
</evidence>
<feature type="binding site" evidence="9">
    <location>
        <begin position="249"/>
        <end position="250"/>
    </location>
    <ligand>
        <name>cob(II)alamin</name>
        <dbReference type="ChEBI" id="CHEBI:16304"/>
    </ligand>
</feature>
<dbReference type="EC" id="1.17.99.6" evidence="9"/>
<evidence type="ECO:0000313" key="11">
    <source>
        <dbReference type="EMBL" id="AWK85574.1"/>
    </source>
</evidence>
<keyword evidence="8 9" id="KW-0411">Iron-sulfur</keyword>
<dbReference type="AlphaFoldDB" id="A0A2S2CM50"/>
<dbReference type="PROSITE" id="PS51379">
    <property type="entry name" value="4FE4S_FER_2"/>
    <property type="match status" value="1"/>
</dbReference>
<comment type="function">
    <text evidence="9">Catalyzes the conversion of epoxyqueuosine (oQ) to queuosine (Q), which is a hypermodified base found in the wobble positions of tRNA(Asp), tRNA(Asn), tRNA(His) and tRNA(Tyr).</text>
</comment>
<feature type="binding site" evidence="9">
    <location>
        <position position="252"/>
    </location>
    <ligand>
        <name>[4Fe-4S] cluster</name>
        <dbReference type="ChEBI" id="CHEBI:49883"/>
        <label>2</label>
    </ligand>
</feature>
<feature type="binding site" evidence="9">
    <location>
        <position position="166"/>
    </location>
    <ligand>
        <name>cob(II)alamin</name>
        <dbReference type="ChEBI" id="CHEBI:16304"/>
    </ligand>
</feature>
<organism evidence="11 12">
    <name type="scientific">Azospirillum thermophilum</name>
    <dbReference type="NCBI Taxonomy" id="2202148"/>
    <lineage>
        <taxon>Bacteria</taxon>
        <taxon>Pseudomonadati</taxon>
        <taxon>Pseudomonadota</taxon>
        <taxon>Alphaproteobacteria</taxon>
        <taxon>Rhodospirillales</taxon>
        <taxon>Azospirillaceae</taxon>
        <taxon>Azospirillum</taxon>
    </lineage>
</organism>
<dbReference type="HAMAP" id="MF_00916">
    <property type="entry name" value="QueG"/>
    <property type="match status" value="1"/>
</dbReference>
<dbReference type="Gene3D" id="3.30.70.20">
    <property type="match status" value="1"/>
</dbReference>
<keyword evidence="6 9" id="KW-0560">Oxidoreductase</keyword>
<dbReference type="InterPro" id="IPR017896">
    <property type="entry name" value="4Fe4S_Fe-S-bd"/>
</dbReference>
<evidence type="ECO:0000256" key="2">
    <source>
        <dbReference type="ARBA" id="ARBA00022490"/>
    </source>
</evidence>
<dbReference type="KEGG" id="azz:DEW08_04805"/>
<feature type="binding site" evidence="9">
    <location>
        <position position="231"/>
    </location>
    <ligand>
        <name>tRNA</name>
        <dbReference type="ChEBI" id="CHEBI:17843"/>
    </ligand>
</feature>
<dbReference type="InterPro" id="IPR013542">
    <property type="entry name" value="QueG_DUF1730"/>
</dbReference>
<dbReference type="FunFam" id="3.30.70.20:FF:000017">
    <property type="entry name" value="Epoxyqueuosine reductase"/>
    <property type="match status" value="1"/>
</dbReference>
<evidence type="ECO:0000313" key="12">
    <source>
        <dbReference type="Proteomes" id="UP000245629"/>
    </source>
</evidence>
<dbReference type="EMBL" id="CP029352">
    <property type="protein sequence ID" value="AWK85574.1"/>
    <property type="molecule type" value="Genomic_DNA"/>
</dbReference>
<dbReference type="InterPro" id="IPR017900">
    <property type="entry name" value="4Fe4S_Fe_S_CS"/>
</dbReference>
<feature type="binding site" evidence="9">
    <location>
        <position position="199"/>
    </location>
    <ligand>
        <name>[4Fe-4S] cluster</name>
        <dbReference type="ChEBI" id="CHEBI:49883"/>
        <label>1</label>
    </ligand>
</feature>
<comment type="subcellular location">
    <subcellularLocation>
        <location evidence="9">Cytoplasm</location>
    </subcellularLocation>
</comment>
<dbReference type="UniPathway" id="UPA00392"/>
<dbReference type="GO" id="GO:0051539">
    <property type="term" value="F:4 iron, 4 sulfur cluster binding"/>
    <property type="evidence" value="ECO:0007669"/>
    <property type="project" value="UniProtKB-KW"/>
</dbReference>
<comment type="cofactor">
    <cofactor evidence="9">
        <name>[4Fe-4S] cluster</name>
        <dbReference type="ChEBI" id="CHEBI:49883"/>
    </cofactor>
    <text evidence="9">Binds 2 [4Fe-4S] clusters per monomer.</text>
</comment>
<dbReference type="PROSITE" id="PS00198">
    <property type="entry name" value="4FE4S_FER_1"/>
    <property type="match status" value="1"/>
</dbReference>
<evidence type="ECO:0000256" key="9">
    <source>
        <dbReference type="HAMAP-Rule" id="MF_00916"/>
    </source>
</evidence>
<dbReference type="InterPro" id="IPR004453">
    <property type="entry name" value="QueG"/>
</dbReference>
<comment type="caution">
    <text evidence="9">Lacks conserved residue(s) required for the propagation of feature annotation.</text>
</comment>
<dbReference type="PANTHER" id="PTHR30002:SF4">
    <property type="entry name" value="EPOXYQUEUOSINE REDUCTASE"/>
    <property type="match status" value="1"/>
</dbReference>
<dbReference type="GO" id="GO:0008616">
    <property type="term" value="P:tRNA queuosine(34) biosynthetic process"/>
    <property type="evidence" value="ECO:0007669"/>
    <property type="project" value="UniProtKB-UniRule"/>
</dbReference>
<feature type="binding site" evidence="9">
    <location>
        <position position="206"/>
    </location>
    <ligand>
        <name>[4Fe-4S] cluster</name>
        <dbReference type="ChEBI" id="CHEBI:49883"/>
        <label>2</label>
    </ligand>
</feature>
<dbReference type="OrthoDB" id="9784571at2"/>
<dbReference type="Pfam" id="PF13484">
    <property type="entry name" value="Fer4_16"/>
    <property type="match status" value="1"/>
</dbReference>
<dbReference type="GO" id="GO:0046872">
    <property type="term" value="F:metal ion binding"/>
    <property type="evidence" value="ECO:0007669"/>
    <property type="project" value="UniProtKB-KW"/>
</dbReference>
<feature type="binding site" evidence="9">
    <location>
        <position position="256"/>
    </location>
    <ligand>
        <name>[4Fe-4S] cluster</name>
        <dbReference type="ChEBI" id="CHEBI:49883"/>
        <label>1</label>
    </ligand>
</feature>
<comment type="catalytic activity">
    <reaction evidence="9">
        <text>epoxyqueuosine(34) in tRNA + AH2 = queuosine(34) in tRNA + A + H2O</text>
        <dbReference type="Rhea" id="RHEA:32159"/>
        <dbReference type="Rhea" id="RHEA-COMP:18571"/>
        <dbReference type="Rhea" id="RHEA-COMP:18582"/>
        <dbReference type="ChEBI" id="CHEBI:13193"/>
        <dbReference type="ChEBI" id="CHEBI:15377"/>
        <dbReference type="ChEBI" id="CHEBI:17499"/>
        <dbReference type="ChEBI" id="CHEBI:194431"/>
        <dbReference type="ChEBI" id="CHEBI:194443"/>
        <dbReference type="EC" id="1.17.99.6"/>
    </reaction>
</comment>
<keyword evidence="3 9" id="KW-0819">tRNA processing</keyword>
<dbReference type="PANTHER" id="PTHR30002">
    <property type="entry name" value="EPOXYQUEUOSINE REDUCTASE"/>
    <property type="match status" value="1"/>
</dbReference>
<feature type="binding site" evidence="9">
    <location>
        <position position="249"/>
    </location>
    <ligand>
        <name>[4Fe-4S] cluster</name>
        <dbReference type="ChEBI" id="CHEBI:49883"/>
        <label>2</label>
    </ligand>
</feature>
<comment type="cofactor">
    <cofactor evidence="9">
        <name>cob(II)alamin</name>
        <dbReference type="ChEBI" id="CHEBI:16304"/>
    </cofactor>
</comment>
<evidence type="ECO:0000256" key="1">
    <source>
        <dbReference type="ARBA" id="ARBA00022485"/>
    </source>
</evidence>
<name>A0A2S2CM50_9PROT</name>
<feature type="binding site" evidence="9">
    <location>
        <position position="222"/>
    </location>
    <ligand>
        <name>[4Fe-4S] cluster</name>
        <dbReference type="ChEBI" id="CHEBI:49883"/>
        <label>2</label>
    </ligand>
</feature>
<dbReference type="RefSeq" id="WP_109324906.1">
    <property type="nucleotide sequence ID" value="NZ_CP029352.1"/>
</dbReference>
<dbReference type="GO" id="GO:0052693">
    <property type="term" value="F:epoxyqueuosine reductase activity"/>
    <property type="evidence" value="ECO:0007669"/>
    <property type="project" value="UniProtKB-UniRule"/>
</dbReference>
<keyword evidence="12" id="KW-1185">Reference proteome</keyword>
<dbReference type="NCBIfam" id="TIGR00276">
    <property type="entry name" value="tRNA epoxyqueuosine(34) reductase QueG"/>
    <property type="match status" value="1"/>
</dbReference>
<gene>
    <name evidence="9 11" type="primary">queG</name>
    <name evidence="11" type="ORF">DEW08_04805</name>
</gene>
<sequence length="353" mass="39263">MAAADPARSDPRRIREAIRDRALALGFDAVGFAPAELGPEARERLADYVRQGRHGDMGWMAERTEQRSHPRGLWPEARTAIVLGTSYAPHDDPRRLLDHPDRAVVSVYARNRDYHDLVKGRLKTLGQWLAHSYKAELKVFVDTAPVMEKPLAERAGLGWQGKHTNLVSRDHGSWLFLGEVYTTLELPPDPPGADRCGSCTRCQDACPTAAFPAPYQLDARRCISYLTIEHKGPIPEELRPLMGNRIYGCDDCLAACPWNKFARATREPAFLPRAELTAPRLADLAELDDPGFRQVFSGSPIKRIGRDRFVRNVLIAIGNSGDPALRPAAERRLHDESELVRDAAGWAVARLAG</sequence>
<evidence type="ECO:0000259" key="10">
    <source>
        <dbReference type="PROSITE" id="PS51379"/>
    </source>
</evidence>
<protein>
    <recommendedName>
        <fullName evidence="9">Epoxyqueuosine reductase</fullName>
        <ecNumber evidence="9">1.17.99.6</ecNumber>
    </recommendedName>
    <alternativeName>
        <fullName evidence="9">Queuosine biosynthesis protein QueG</fullName>
    </alternativeName>
</protein>
<keyword evidence="7 9" id="KW-0408">Iron</keyword>
<feature type="binding site" evidence="9">
    <location>
        <position position="202"/>
    </location>
    <ligand>
        <name>[4Fe-4S] cluster</name>
        <dbReference type="ChEBI" id="CHEBI:49883"/>
        <label>1</label>
    </ligand>
</feature>
<dbReference type="SUPFAM" id="SSF46548">
    <property type="entry name" value="alpha-helical ferredoxin"/>
    <property type="match status" value="1"/>
</dbReference>
<keyword evidence="9" id="KW-0170">Cobalt</keyword>
<evidence type="ECO:0000256" key="6">
    <source>
        <dbReference type="ARBA" id="ARBA00023002"/>
    </source>
</evidence>
<proteinExistence type="inferred from homology"/>
<evidence type="ECO:0000256" key="4">
    <source>
        <dbReference type="ARBA" id="ARBA00022723"/>
    </source>
</evidence>
<accession>A0A2S2CM50</accession>
<dbReference type="Pfam" id="PF08331">
    <property type="entry name" value="QueG_DUF1730"/>
    <property type="match status" value="1"/>
</dbReference>
<dbReference type="Proteomes" id="UP000245629">
    <property type="component" value="Chromosome 1"/>
</dbReference>
<dbReference type="GO" id="GO:0005737">
    <property type="term" value="C:cytoplasm"/>
    <property type="evidence" value="ECO:0007669"/>
    <property type="project" value="UniProtKB-SubCell"/>
</dbReference>
<comment type="subunit">
    <text evidence="9">Monomer.</text>
</comment>
<evidence type="ECO:0000256" key="7">
    <source>
        <dbReference type="ARBA" id="ARBA00023004"/>
    </source>
</evidence>
<comment type="pathway">
    <text evidence="9">tRNA modification; tRNA-queuosine biosynthesis.</text>
</comment>
<keyword evidence="4 9" id="KW-0479">Metal-binding</keyword>
<keyword evidence="1 9" id="KW-0004">4Fe-4S</keyword>
<evidence type="ECO:0000256" key="3">
    <source>
        <dbReference type="ARBA" id="ARBA00022694"/>
    </source>
</evidence>
<feature type="active site" description="Proton donor" evidence="9">
    <location>
        <position position="142"/>
    </location>
</feature>
<comment type="similarity">
    <text evidence="9">Belongs to the QueG family.</text>
</comment>
<dbReference type="GO" id="GO:0031419">
    <property type="term" value="F:cobalamin binding"/>
    <property type="evidence" value="ECO:0007669"/>
    <property type="project" value="UniProtKB-KW"/>
</dbReference>
<reference evidence="12" key="1">
    <citation type="submission" date="2018-05" db="EMBL/GenBank/DDBJ databases">
        <title>Azospirillum thermophila sp. nov., a novel isolated from hot spring.</title>
        <authorList>
            <person name="Zhao Z."/>
        </authorList>
    </citation>
    <scope>NUCLEOTIDE SEQUENCE [LARGE SCALE GENOMIC DNA]</scope>
    <source>
        <strain evidence="12">CFH 70021</strain>
    </source>
</reference>